<sequence>MVWHTLPRRDFDVPVWDANYRLANVGDPSGKVGKAVDLVALIEPYSAFFAYGIGAGGNAAMLIEGLLRLETCCAALDAAVAPLWQDLARKPLTVAEDADKQRMDRLFGLDGKAGLLGVLRRNRQTAARDLPAMSSVQQAEFLAALLSFADSLLPDGGGEGLWPTRGTPLALPLYLQALALIVLVQGWIGGQPGAAEQAAVARHRAFLLGGAQAFAPDAATVACAAAEALRG</sequence>
<gene>
    <name evidence="1" type="ORF">NSE01_30530</name>
</gene>
<protein>
    <submittedName>
        <fullName evidence="1">Uncharacterized protein</fullName>
    </submittedName>
</protein>
<comment type="caution">
    <text evidence="1">The sequence shown here is derived from an EMBL/GenBank/DDBJ whole genome shotgun (WGS) entry which is preliminary data.</text>
</comment>
<accession>A0A512ANF5</accession>
<evidence type="ECO:0000313" key="2">
    <source>
        <dbReference type="Proteomes" id="UP000321464"/>
    </source>
</evidence>
<evidence type="ECO:0000313" key="1">
    <source>
        <dbReference type="EMBL" id="GEO01221.1"/>
    </source>
</evidence>
<dbReference type="EMBL" id="BJYR01000020">
    <property type="protein sequence ID" value="GEO01221.1"/>
    <property type="molecule type" value="Genomic_DNA"/>
</dbReference>
<dbReference type="AlphaFoldDB" id="A0A512ANF5"/>
<proteinExistence type="predicted"/>
<organism evidence="1 2">
    <name type="scientific">Novosphingobium sediminis</name>
    <dbReference type="NCBI Taxonomy" id="707214"/>
    <lineage>
        <taxon>Bacteria</taxon>
        <taxon>Pseudomonadati</taxon>
        <taxon>Pseudomonadota</taxon>
        <taxon>Alphaproteobacteria</taxon>
        <taxon>Sphingomonadales</taxon>
        <taxon>Sphingomonadaceae</taxon>
        <taxon>Novosphingobium</taxon>
    </lineage>
</organism>
<keyword evidence="2" id="KW-1185">Reference proteome</keyword>
<name>A0A512ANF5_9SPHN</name>
<dbReference type="Proteomes" id="UP000321464">
    <property type="component" value="Unassembled WGS sequence"/>
</dbReference>
<reference evidence="1 2" key="1">
    <citation type="submission" date="2019-07" db="EMBL/GenBank/DDBJ databases">
        <title>Whole genome shotgun sequence of Novosphingobium sediminis NBRC 106119.</title>
        <authorList>
            <person name="Hosoyama A."/>
            <person name="Uohara A."/>
            <person name="Ohji S."/>
            <person name="Ichikawa N."/>
        </authorList>
    </citation>
    <scope>NUCLEOTIDE SEQUENCE [LARGE SCALE GENOMIC DNA]</scope>
    <source>
        <strain evidence="1 2">NBRC 106119</strain>
    </source>
</reference>